<proteinExistence type="predicted"/>
<gene>
    <name evidence="2" type="ORF">D104_01205</name>
</gene>
<evidence type="ECO:0008006" key="4">
    <source>
        <dbReference type="Google" id="ProtNLM"/>
    </source>
</evidence>
<evidence type="ECO:0000256" key="1">
    <source>
        <dbReference type="SAM" id="Phobius"/>
    </source>
</evidence>
<dbReference type="STRING" id="1208321.D104_01205"/>
<organism evidence="2 3">
    <name type="scientific">Marinomonas profundimaris</name>
    <dbReference type="NCBI Taxonomy" id="1208321"/>
    <lineage>
        <taxon>Bacteria</taxon>
        <taxon>Pseudomonadati</taxon>
        <taxon>Pseudomonadota</taxon>
        <taxon>Gammaproteobacteria</taxon>
        <taxon>Oceanospirillales</taxon>
        <taxon>Oceanospirillaceae</taxon>
        <taxon>Marinomonas</taxon>
    </lineage>
</organism>
<feature type="transmembrane region" description="Helical" evidence="1">
    <location>
        <begin position="210"/>
        <end position="227"/>
    </location>
</feature>
<dbReference type="OrthoDB" id="9770600at2"/>
<feature type="transmembrane region" description="Helical" evidence="1">
    <location>
        <begin position="150"/>
        <end position="171"/>
    </location>
</feature>
<dbReference type="Proteomes" id="UP000018857">
    <property type="component" value="Unassembled WGS sequence"/>
</dbReference>
<keyword evidence="1" id="KW-0812">Transmembrane</keyword>
<dbReference type="RefSeq" id="WP_024022464.1">
    <property type="nucleotide sequence ID" value="NZ_AYOZ01000001.1"/>
</dbReference>
<keyword evidence="3" id="KW-1185">Reference proteome</keyword>
<sequence>MYTDEDLNLAIKKGVFTTASVDEFRHLMSSSSGTSSVDEENFRLVGGFNDIFVVIACALLLFSSLWVLQSVNDSLGYFVFAALSWGLSEVFILRRKMALPAIVLLLAFVGGVFAFTQSLFGWQSSYAVIVATALSTVTAYVHWRRFNVPITVAVGVGAALAMLASVVISIVPDRTDILMVTLFVCGCIAFVCAMYWDAADTNRTTRKSDVAFWLHLLSAPLIIHPIFSSLGVLDGNESLNNMTMIVLLYVFMTVISVAIDRRAFMVSSLFYVIYALSSLFENYGGVGYSLAATGVVMGAFLLMLSVYWQTVRALFVLQLPEEIQRYLPAIRAK</sequence>
<reference evidence="2 3" key="1">
    <citation type="journal article" date="2014" name="Genome Announc.">
        <title>Draft Genome Sequence of Marinomonas sp. Strain D104, a Polycyclic Aromatic Hydrocarbon-Degrading Bacterium from the Deep-Sea Sediment of the Arctic Ocean.</title>
        <authorList>
            <person name="Dong C."/>
            <person name="Bai X."/>
            <person name="Lai Q."/>
            <person name="Xie Y."/>
            <person name="Chen X."/>
            <person name="Shao Z."/>
        </authorList>
    </citation>
    <scope>NUCLEOTIDE SEQUENCE [LARGE SCALE GENOMIC DNA]</scope>
    <source>
        <strain evidence="2 3">D104</strain>
    </source>
</reference>
<feature type="transmembrane region" description="Helical" evidence="1">
    <location>
        <begin position="239"/>
        <end position="258"/>
    </location>
</feature>
<feature type="transmembrane region" description="Helical" evidence="1">
    <location>
        <begin position="177"/>
        <end position="198"/>
    </location>
</feature>
<dbReference type="EMBL" id="AYOZ01000001">
    <property type="protein sequence ID" value="ETI62389.1"/>
    <property type="molecule type" value="Genomic_DNA"/>
</dbReference>
<accession>W1S309</accession>
<feature type="transmembrane region" description="Helical" evidence="1">
    <location>
        <begin position="99"/>
        <end position="120"/>
    </location>
</feature>
<feature type="transmembrane region" description="Helical" evidence="1">
    <location>
        <begin position="263"/>
        <end position="280"/>
    </location>
</feature>
<dbReference type="eggNOG" id="ENOG502Z8Y9">
    <property type="taxonomic scope" value="Bacteria"/>
</dbReference>
<feature type="transmembrane region" description="Helical" evidence="1">
    <location>
        <begin position="51"/>
        <end position="68"/>
    </location>
</feature>
<feature type="transmembrane region" description="Helical" evidence="1">
    <location>
        <begin position="74"/>
        <end position="92"/>
    </location>
</feature>
<comment type="caution">
    <text evidence="2">The sequence shown here is derived from an EMBL/GenBank/DDBJ whole genome shotgun (WGS) entry which is preliminary data.</text>
</comment>
<feature type="transmembrane region" description="Helical" evidence="1">
    <location>
        <begin position="126"/>
        <end position="143"/>
    </location>
</feature>
<dbReference type="AlphaFoldDB" id="W1S309"/>
<evidence type="ECO:0000313" key="2">
    <source>
        <dbReference type="EMBL" id="ETI62389.1"/>
    </source>
</evidence>
<feature type="transmembrane region" description="Helical" evidence="1">
    <location>
        <begin position="286"/>
        <end position="308"/>
    </location>
</feature>
<name>W1S309_9GAMM</name>
<dbReference type="PATRIC" id="fig|1208321.3.peg.243"/>
<keyword evidence="1" id="KW-1133">Transmembrane helix</keyword>
<protein>
    <recommendedName>
        <fullName evidence="4">DUF2157 domain-containing protein</fullName>
    </recommendedName>
</protein>
<keyword evidence="1" id="KW-0472">Membrane</keyword>
<evidence type="ECO:0000313" key="3">
    <source>
        <dbReference type="Proteomes" id="UP000018857"/>
    </source>
</evidence>